<dbReference type="Pfam" id="PF17864">
    <property type="entry name" value="AAA_lid_4"/>
    <property type="match status" value="1"/>
</dbReference>
<name>A0ABR5Z2J8_9GAMM</name>
<comment type="caution">
    <text evidence="9">Lacks conserved residue(s) required for the propagation of feature annotation.</text>
</comment>
<evidence type="ECO:0000256" key="2">
    <source>
        <dbReference type="ARBA" id="ARBA00022741"/>
    </source>
</evidence>
<dbReference type="HAMAP" id="MF_00016">
    <property type="entry name" value="DNA_HJ_migration_RuvB"/>
    <property type="match status" value="1"/>
</dbReference>
<sequence length="350" mass="38867">MIEADRLITASSRDRDEQLDRAIRPLKLAEYIGQPVVREQMDLFIRAARGRSEALDHTLIFGPPGLGKTTLANIIAQEMGVSIKSTSGPVLERAGDLAALLTNLEAGDVLFIDEIHRLSPVVEEVLYPAMEDFQLDIMIGEGPAARSIKLDLPPFTLVGATTRAGMLTNPLRDRFGIVQRLEFYSTADLATIVSRSAAILNLAIEPEGAFEIARRARGTPRIANRLLRRVRDFAEVRGNGQITRAIADLALNMLDVDERGFDHQDRRLLLTLIEKFDGGPVGIDNIAAAISEERHTIEDVLEPYLIQQGYIMRTPRGRVVTRHAYLHFGLNLPRRMAEAPISDLFESDSQ</sequence>
<dbReference type="InterPro" id="IPR036390">
    <property type="entry name" value="WH_DNA-bd_sf"/>
</dbReference>
<dbReference type="Pfam" id="PF05491">
    <property type="entry name" value="WHD_RuvB"/>
    <property type="match status" value="1"/>
</dbReference>
<dbReference type="Gene3D" id="1.10.8.60">
    <property type="match status" value="1"/>
</dbReference>
<keyword evidence="2 9" id="KW-0547">Nucleotide-binding</keyword>
<gene>
    <name evidence="9 11" type="primary">ruvB</name>
    <name evidence="11" type="ORF">G7026_13835</name>
</gene>
<feature type="binding site" evidence="9">
    <location>
        <position position="69"/>
    </location>
    <ligand>
        <name>Mg(2+)</name>
        <dbReference type="ChEBI" id="CHEBI:18420"/>
    </ligand>
</feature>
<feature type="binding site" evidence="9">
    <location>
        <begin position="131"/>
        <end position="133"/>
    </location>
    <ligand>
        <name>ATP</name>
        <dbReference type="ChEBI" id="CHEBI:30616"/>
    </ligand>
</feature>
<dbReference type="EMBL" id="JAAMRF010000006">
    <property type="protein sequence ID" value="MBA1274438.1"/>
    <property type="molecule type" value="Genomic_DNA"/>
</dbReference>
<reference evidence="11 12" key="1">
    <citation type="submission" date="2020-02" db="EMBL/GenBank/DDBJ databases">
        <title>Synteny-based analysis reveals conserved mechanism for high triclosan tolerance in Pseudomonas, as well as instances of horizontal transfer.</title>
        <authorList>
            <person name="Mcfarland A.G."/>
            <person name="Bertucci H.K."/>
            <person name="Litmann E."/>
            <person name="Shen J."/>
            <person name="Huttenhower C."/>
            <person name="Hartmann E.M."/>
        </authorList>
    </citation>
    <scope>NUCLEOTIDE SEQUENCE [LARGE SCALE GENOMIC DNA]</scope>
    <source>
        <strain evidence="11 12">115A1</strain>
    </source>
</reference>
<dbReference type="InterPro" id="IPR008823">
    <property type="entry name" value="RuvB_wg_C"/>
</dbReference>
<evidence type="ECO:0000256" key="6">
    <source>
        <dbReference type="ARBA" id="ARBA00023125"/>
    </source>
</evidence>
<feature type="domain" description="AAA+ ATPase" evidence="10">
    <location>
        <begin position="54"/>
        <end position="181"/>
    </location>
</feature>
<keyword evidence="5 9" id="KW-0067">ATP-binding</keyword>
<dbReference type="RefSeq" id="WP_181071485.1">
    <property type="nucleotide sequence ID" value="NZ_JAAMRF010000006.1"/>
</dbReference>
<dbReference type="GO" id="GO:0016787">
    <property type="term" value="F:hydrolase activity"/>
    <property type="evidence" value="ECO:0007669"/>
    <property type="project" value="UniProtKB-KW"/>
</dbReference>
<comment type="subcellular location">
    <subcellularLocation>
        <location evidence="9">Cytoplasm</location>
    </subcellularLocation>
</comment>
<dbReference type="EC" id="3.6.4.-" evidence="9"/>
<feature type="binding site" evidence="9">
    <location>
        <position position="23"/>
    </location>
    <ligand>
        <name>ATP</name>
        <dbReference type="ChEBI" id="CHEBI:30616"/>
    </ligand>
</feature>
<feature type="region of interest" description="Large ATPase domain (RuvB-L)" evidence="9">
    <location>
        <begin position="4"/>
        <end position="184"/>
    </location>
</feature>
<dbReference type="InterPro" id="IPR041445">
    <property type="entry name" value="AAA_lid_4"/>
</dbReference>
<dbReference type="InterPro" id="IPR004605">
    <property type="entry name" value="DNA_helicase_Holl-junc_RuvB"/>
</dbReference>
<feature type="binding site" evidence="9">
    <location>
        <position position="24"/>
    </location>
    <ligand>
        <name>ATP</name>
        <dbReference type="ChEBI" id="CHEBI:30616"/>
    </ligand>
</feature>
<feature type="binding site" evidence="9">
    <location>
        <position position="184"/>
    </location>
    <ligand>
        <name>ATP</name>
        <dbReference type="ChEBI" id="CHEBI:30616"/>
    </ligand>
</feature>
<dbReference type="InterPro" id="IPR003593">
    <property type="entry name" value="AAA+_ATPase"/>
</dbReference>
<feature type="binding site" evidence="9">
    <location>
        <position position="69"/>
    </location>
    <ligand>
        <name>ATP</name>
        <dbReference type="ChEBI" id="CHEBI:30616"/>
    </ligand>
</feature>
<dbReference type="PANTHER" id="PTHR42848">
    <property type="match status" value="1"/>
</dbReference>
<feature type="binding site" evidence="9">
    <location>
        <position position="318"/>
    </location>
    <ligand>
        <name>DNA</name>
        <dbReference type="ChEBI" id="CHEBI:16991"/>
    </ligand>
</feature>
<evidence type="ECO:0000256" key="3">
    <source>
        <dbReference type="ARBA" id="ARBA00022763"/>
    </source>
</evidence>
<feature type="binding site" evidence="9">
    <location>
        <position position="65"/>
    </location>
    <ligand>
        <name>ATP</name>
        <dbReference type="ChEBI" id="CHEBI:30616"/>
    </ligand>
</feature>
<evidence type="ECO:0000256" key="7">
    <source>
        <dbReference type="ARBA" id="ARBA00023172"/>
    </source>
</evidence>
<comment type="catalytic activity">
    <reaction evidence="9">
        <text>ATP + H2O = ADP + phosphate + H(+)</text>
        <dbReference type="Rhea" id="RHEA:13065"/>
        <dbReference type="ChEBI" id="CHEBI:15377"/>
        <dbReference type="ChEBI" id="CHEBI:15378"/>
        <dbReference type="ChEBI" id="CHEBI:30616"/>
        <dbReference type="ChEBI" id="CHEBI:43474"/>
        <dbReference type="ChEBI" id="CHEBI:456216"/>
    </reaction>
</comment>
<dbReference type="Pfam" id="PF05496">
    <property type="entry name" value="RuvB_N"/>
    <property type="match status" value="1"/>
</dbReference>
<dbReference type="SMART" id="SM00382">
    <property type="entry name" value="AAA"/>
    <property type="match status" value="1"/>
</dbReference>
<keyword evidence="11" id="KW-0347">Helicase</keyword>
<feature type="binding site" evidence="9">
    <location>
        <position position="313"/>
    </location>
    <ligand>
        <name>DNA</name>
        <dbReference type="ChEBI" id="CHEBI:16991"/>
    </ligand>
</feature>
<proteinExistence type="inferred from homology"/>
<dbReference type="SUPFAM" id="SSF52540">
    <property type="entry name" value="P-loop containing nucleoside triphosphate hydrolases"/>
    <property type="match status" value="1"/>
</dbReference>
<evidence type="ECO:0000259" key="10">
    <source>
        <dbReference type="SMART" id="SM00382"/>
    </source>
</evidence>
<dbReference type="PANTHER" id="PTHR42848:SF1">
    <property type="entry name" value="HOLLIDAY JUNCTION BRANCH MIGRATION COMPLEX SUBUNIT RUVB"/>
    <property type="match status" value="1"/>
</dbReference>
<dbReference type="NCBIfam" id="NF000868">
    <property type="entry name" value="PRK00080.1"/>
    <property type="match status" value="1"/>
</dbReference>
<protein>
    <recommendedName>
        <fullName evidence="9">Holliday junction branch migration complex subunit RuvB</fullName>
        <ecNumber evidence="9">3.6.4.-</ecNumber>
    </recommendedName>
</protein>
<organism evidence="11 12">
    <name type="scientific">Stutzerimonas azotifigens</name>
    <dbReference type="NCBI Taxonomy" id="291995"/>
    <lineage>
        <taxon>Bacteria</taxon>
        <taxon>Pseudomonadati</taxon>
        <taxon>Pseudomonadota</taxon>
        <taxon>Gammaproteobacteria</taxon>
        <taxon>Pseudomonadales</taxon>
        <taxon>Pseudomonadaceae</taxon>
        <taxon>Stutzerimonas</taxon>
    </lineage>
</organism>
<keyword evidence="1 9" id="KW-0963">Cytoplasm</keyword>
<evidence type="ECO:0000256" key="4">
    <source>
        <dbReference type="ARBA" id="ARBA00022801"/>
    </source>
</evidence>
<keyword evidence="8 9" id="KW-0234">DNA repair</keyword>
<feature type="binding site" evidence="9">
    <location>
        <position position="221"/>
    </location>
    <ligand>
        <name>ATP</name>
        <dbReference type="ChEBI" id="CHEBI:30616"/>
    </ligand>
</feature>
<comment type="caution">
    <text evidence="11">The sequence shown here is derived from an EMBL/GenBank/DDBJ whole genome shotgun (WGS) entry which is preliminary data.</text>
</comment>
<dbReference type="InterPro" id="IPR027417">
    <property type="entry name" value="P-loop_NTPase"/>
</dbReference>
<feature type="binding site" evidence="9">
    <location>
        <position position="174"/>
    </location>
    <ligand>
        <name>ATP</name>
        <dbReference type="ChEBI" id="CHEBI:30616"/>
    </ligand>
</feature>
<comment type="domain">
    <text evidence="9">Has 3 domains, the large (RuvB-L) and small ATPase (RuvB-S) domains and the C-terminal head (RuvB-H) domain. The head domain binds DNA, while the ATPase domains jointly bind ATP, ADP or are empty depending on the state of the subunit in the translocation cycle. During a single DNA translocation step the structure of each domain remains the same, but their relative positions change.</text>
</comment>
<feature type="region of interest" description="Head domain (RuvB-H)" evidence="9">
    <location>
        <begin position="258"/>
        <end position="350"/>
    </location>
</feature>
<keyword evidence="7 9" id="KW-0233">DNA recombination</keyword>
<dbReference type="GO" id="GO:0003678">
    <property type="term" value="F:DNA helicase activity"/>
    <property type="evidence" value="ECO:0007669"/>
    <property type="project" value="UniProtKB-EC"/>
</dbReference>
<evidence type="ECO:0000313" key="12">
    <source>
        <dbReference type="Proteomes" id="UP000786387"/>
    </source>
</evidence>
<keyword evidence="3 9" id="KW-0227">DNA damage</keyword>
<keyword evidence="12" id="KW-1185">Reference proteome</keyword>
<comment type="similarity">
    <text evidence="9">Belongs to the RuvB family.</text>
</comment>
<dbReference type="InterPro" id="IPR036388">
    <property type="entry name" value="WH-like_DNA-bd_sf"/>
</dbReference>
<dbReference type="NCBIfam" id="TIGR00635">
    <property type="entry name" value="ruvB"/>
    <property type="match status" value="1"/>
</dbReference>
<evidence type="ECO:0000256" key="5">
    <source>
        <dbReference type="ARBA" id="ARBA00022840"/>
    </source>
</evidence>
<dbReference type="Gene3D" id="1.10.10.10">
    <property type="entry name" value="Winged helix-like DNA-binding domain superfamily/Winged helix DNA-binding domain"/>
    <property type="match status" value="1"/>
</dbReference>
<dbReference type="Gene3D" id="3.40.50.300">
    <property type="entry name" value="P-loop containing nucleotide triphosphate hydrolases"/>
    <property type="match status" value="1"/>
</dbReference>
<feature type="binding site" evidence="9">
    <location>
        <position position="70"/>
    </location>
    <ligand>
        <name>ATP</name>
        <dbReference type="ChEBI" id="CHEBI:30616"/>
    </ligand>
</feature>
<evidence type="ECO:0000256" key="8">
    <source>
        <dbReference type="ARBA" id="ARBA00023204"/>
    </source>
</evidence>
<feature type="binding site" evidence="9">
    <location>
        <position position="294"/>
    </location>
    <ligand>
        <name>DNA</name>
        <dbReference type="ChEBI" id="CHEBI:16991"/>
    </ligand>
</feature>
<evidence type="ECO:0000256" key="9">
    <source>
        <dbReference type="HAMAP-Rule" id="MF_00016"/>
    </source>
</evidence>
<accession>A0ABR5Z2J8</accession>
<feature type="binding site" evidence="9">
    <location>
        <position position="68"/>
    </location>
    <ligand>
        <name>ATP</name>
        <dbReference type="ChEBI" id="CHEBI:30616"/>
    </ligand>
</feature>
<feature type="region of interest" description="Small ATPAse domain (RuvB-S)" evidence="9">
    <location>
        <begin position="185"/>
        <end position="255"/>
    </location>
</feature>
<keyword evidence="6 9" id="KW-0238">DNA-binding</keyword>
<evidence type="ECO:0000313" key="11">
    <source>
        <dbReference type="EMBL" id="MBA1274438.1"/>
    </source>
</evidence>
<comment type="subunit">
    <text evidence="9">Homohexamer. Forms an RuvA(8)-RuvB(12)-Holliday junction (HJ) complex. HJ DNA is sandwiched between 2 RuvA tetramers; dsDNA enters through RuvA and exits via RuvB. An RuvB hexamer assembles on each DNA strand where it exits the tetramer. Each RuvB hexamer is contacted by two RuvA subunits (via domain III) on 2 adjacent RuvB subunits; this complex drives branch migration. In the full resolvosome a probable DNA-RuvA(4)-RuvB(12)-RuvC(2) complex forms which resolves the HJ.</text>
</comment>
<keyword evidence="4 9" id="KW-0378">Hydrolase</keyword>
<dbReference type="CDD" id="cd00009">
    <property type="entry name" value="AAA"/>
    <property type="match status" value="1"/>
</dbReference>
<evidence type="ECO:0000256" key="1">
    <source>
        <dbReference type="ARBA" id="ARBA00022490"/>
    </source>
</evidence>
<comment type="function">
    <text evidence="9">The RuvA-RuvB-RuvC complex processes Holliday junction (HJ) DNA during genetic recombination and DNA repair, while the RuvA-RuvB complex plays an important role in the rescue of blocked DNA replication forks via replication fork reversal (RFR). RuvA specifically binds to HJ cruciform DNA, conferring on it an open structure. The RuvB hexamer acts as an ATP-dependent pump, pulling dsDNA into and through the RuvAB complex. RuvB forms 2 homohexamers on either side of HJ DNA bound by 1 or 2 RuvA tetramers; 4 subunits per hexamer contact DNA at a time. Coordinated motions by a converter formed by DNA-disengaged RuvB subunits stimulates ATP hydrolysis and nucleotide exchange. Immobilization of the converter enables RuvB to convert the ATP-contained energy into a lever motion, pulling 2 nucleotides of DNA out of the RuvA tetramer per ATP hydrolyzed, thus driving DNA branch migration. The RuvB motors rotate together with the DNA substrate, which together with the progressing nucleotide cycle form the mechanistic basis for DNA recombination by continuous HJ branch migration. Branch migration allows RuvC to scan DNA until it finds its consensus sequence, where it cleaves and resolves cruciform DNA.</text>
</comment>
<dbReference type="InterPro" id="IPR008824">
    <property type="entry name" value="RuvB-like_N"/>
</dbReference>
<dbReference type="SUPFAM" id="SSF46785">
    <property type="entry name" value="Winged helix' DNA-binding domain"/>
    <property type="match status" value="1"/>
</dbReference>
<dbReference type="Proteomes" id="UP000786387">
    <property type="component" value="Unassembled WGS sequence"/>
</dbReference>